<dbReference type="PANTHER" id="PTHR47172:SF24">
    <property type="entry name" value="GATA ZINC FINGER DOMAIN-CONTAINING PROTEIN 14-RELATED"/>
    <property type="match status" value="1"/>
</dbReference>
<dbReference type="SMART" id="SM00401">
    <property type="entry name" value="ZnF_GATA"/>
    <property type="match status" value="1"/>
</dbReference>
<feature type="compositionally biased region" description="Basic and acidic residues" evidence="7">
    <location>
        <begin position="185"/>
        <end position="200"/>
    </location>
</feature>
<dbReference type="EMBL" id="LN890962">
    <property type="protein sequence ID" value="CUS14125.1"/>
    <property type="molecule type" value="Genomic_DNA"/>
</dbReference>
<name>A0A292Q580_9PEZI</name>
<feature type="compositionally biased region" description="Low complexity" evidence="7">
    <location>
        <begin position="292"/>
        <end position="309"/>
    </location>
</feature>
<feature type="domain" description="GATA-type" evidence="8">
    <location>
        <begin position="453"/>
        <end position="481"/>
    </location>
</feature>
<keyword evidence="3" id="KW-0862">Zinc</keyword>
<protein>
    <recommendedName>
        <fullName evidence="8">GATA-type domain-containing protein</fullName>
    </recommendedName>
</protein>
<dbReference type="GO" id="GO:0006355">
    <property type="term" value="P:regulation of DNA-templated transcription"/>
    <property type="evidence" value="ECO:0007669"/>
    <property type="project" value="InterPro"/>
</dbReference>
<feature type="compositionally biased region" description="Pro residues" evidence="7">
    <location>
        <begin position="271"/>
        <end position="291"/>
    </location>
</feature>
<evidence type="ECO:0000256" key="4">
    <source>
        <dbReference type="ARBA" id="ARBA00023015"/>
    </source>
</evidence>
<evidence type="ECO:0000313" key="10">
    <source>
        <dbReference type="Proteomes" id="UP001412239"/>
    </source>
</evidence>
<feature type="compositionally biased region" description="Basic and acidic residues" evidence="7">
    <location>
        <begin position="81"/>
        <end position="92"/>
    </location>
</feature>
<dbReference type="AlphaFoldDB" id="A0A292Q580"/>
<evidence type="ECO:0000256" key="1">
    <source>
        <dbReference type="ARBA" id="ARBA00022723"/>
    </source>
</evidence>
<evidence type="ECO:0000256" key="2">
    <source>
        <dbReference type="ARBA" id="ARBA00022771"/>
    </source>
</evidence>
<evidence type="ECO:0000256" key="5">
    <source>
        <dbReference type="ARBA" id="ARBA00023163"/>
    </source>
</evidence>
<dbReference type="Proteomes" id="UP001412239">
    <property type="component" value="Unassembled WGS sequence"/>
</dbReference>
<evidence type="ECO:0000259" key="8">
    <source>
        <dbReference type="PROSITE" id="PS50114"/>
    </source>
</evidence>
<dbReference type="PRINTS" id="PR01217">
    <property type="entry name" value="PRICHEXTENSN"/>
</dbReference>
<reference evidence="9" key="1">
    <citation type="submission" date="2015-10" db="EMBL/GenBank/DDBJ databases">
        <authorList>
            <person name="Regsiter A."/>
            <person name="william w."/>
        </authorList>
    </citation>
    <scope>NUCLEOTIDE SEQUENCE</scope>
    <source>
        <strain evidence="9">Montdore</strain>
    </source>
</reference>
<keyword evidence="5" id="KW-0804">Transcription</keyword>
<feature type="compositionally biased region" description="Basic and acidic residues" evidence="7">
    <location>
        <begin position="1"/>
        <end position="10"/>
    </location>
</feature>
<feature type="compositionally biased region" description="Pro residues" evidence="7">
    <location>
        <begin position="213"/>
        <end position="233"/>
    </location>
</feature>
<dbReference type="InterPro" id="IPR013088">
    <property type="entry name" value="Znf_NHR/GATA"/>
</dbReference>
<feature type="compositionally biased region" description="Polar residues" evidence="7">
    <location>
        <begin position="201"/>
        <end position="212"/>
    </location>
</feature>
<proteinExistence type="predicted"/>
<accession>A0A292Q580</accession>
<dbReference type="PROSITE" id="PS00344">
    <property type="entry name" value="GATA_ZN_FINGER_1"/>
    <property type="match status" value="1"/>
</dbReference>
<gene>
    <name evidence="9" type="ORF">GSTUAT00001855001</name>
</gene>
<evidence type="ECO:0000313" key="9">
    <source>
        <dbReference type="EMBL" id="CUS14125.1"/>
    </source>
</evidence>
<dbReference type="Gene3D" id="3.30.50.10">
    <property type="entry name" value="Erythroid Transcription Factor GATA-1, subunit A"/>
    <property type="match status" value="1"/>
</dbReference>
<dbReference type="PANTHER" id="PTHR47172">
    <property type="entry name" value="OS01G0976800 PROTEIN"/>
    <property type="match status" value="1"/>
</dbReference>
<feature type="compositionally biased region" description="Basic and acidic residues" evidence="7">
    <location>
        <begin position="421"/>
        <end position="431"/>
    </location>
</feature>
<evidence type="ECO:0000256" key="6">
    <source>
        <dbReference type="PROSITE-ProRule" id="PRU00094"/>
    </source>
</evidence>
<evidence type="ECO:0000256" key="3">
    <source>
        <dbReference type="ARBA" id="ARBA00022833"/>
    </source>
</evidence>
<sequence length="516" mass="56006">MESSDNRRQSDTLPSMSYMEFERSAREAAQFHQRHPSIARASISTASPISPTTLLAPPAPPLSFPSSSSAVSTNGYISPPESRRTSGNEDGGRQSLPSLQEALLDRLDKPFAAPSPMQTPPLSQGSFSGASAPHPPPMPRSQPSESLPSVQPPPPSSGPQTYAPSAPPPPPAPVSHSSGPPAPIHHHEAYDRRPSQEHASTRTLGPNPYSQTQPPPPAIPAIRPPESYPPPPGSDYQSHSYPPPPPPHHNSPPQYPPTPSYHSGSQSSQYPFPPHTSSAPPPSQPSYPPQPSTAQPSYSYPPRNPSYQSHESIPPPQTSPGSKGGLKRNSGYGSVIERALSISTIRQDLDSCQDILQGGQAHPTNFESSIRYFDEALQYSVRITEALQSCRHAFQELSAKEYAEQSAQKMNSSHISEYGGDDSHGYADDTRSNGSQQPDTKKMRRGRAAPPGRCHSCQRAETPEWRRGPDGARTLCNACAYAETEQKLHGKRWRRTVGRRKKSSELTTPIANEFRV</sequence>
<evidence type="ECO:0000256" key="7">
    <source>
        <dbReference type="SAM" id="MobiDB-lite"/>
    </source>
</evidence>
<feature type="region of interest" description="Disordered" evidence="7">
    <location>
        <begin position="408"/>
        <end position="457"/>
    </location>
</feature>
<keyword evidence="1" id="KW-0479">Metal-binding</keyword>
<dbReference type="CDD" id="cd00202">
    <property type="entry name" value="ZnF_GATA"/>
    <property type="match status" value="1"/>
</dbReference>
<keyword evidence="2 6" id="KW-0863">Zinc-finger</keyword>
<feature type="compositionally biased region" description="Low complexity" evidence="7">
    <location>
        <begin position="38"/>
        <end position="56"/>
    </location>
</feature>
<dbReference type="InterPro" id="IPR000679">
    <property type="entry name" value="Znf_GATA"/>
</dbReference>
<keyword evidence="10" id="KW-1185">Reference proteome</keyword>
<keyword evidence="4" id="KW-0805">Transcription regulation</keyword>
<organism evidence="9 10">
    <name type="scientific">Tuber aestivum</name>
    <name type="common">summer truffle</name>
    <dbReference type="NCBI Taxonomy" id="59557"/>
    <lineage>
        <taxon>Eukaryota</taxon>
        <taxon>Fungi</taxon>
        <taxon>Dikarya</taxon>
        <taxon>Ascomycota</taxon>
        <taxon>Pezizomycotina</taxon>
        <taxon>Pezizomycetes</taxon>
        <taxon>Pezizales</taxon>
        <taxon>Tuberaceae</taxon>
        <taxon>Tuber</taxon>
    </lineage>
</organism>
<feature type="compositionally biased region" description="Low complexity" evidence="7">
    <location>
        <begin position="64"/>
        <end position="73"/>
    </location>
</feature>
<dbReference type="GO" id="GO:0008270">
    <property type="term" value="F:zinc ion binding"/>
    <property type="evidence" value="ECO:0007669"/>
    <property type="project" value="UniProtKB-KW"/>
</dbReference>
<feature type="compositionally biased region" description="Pro residues" evidence="7">
    <location>
        <begin position="241"/>
        <end position="259"/>
    </location>
</feature>
<dbReference type="SUPFAM" id="SSF57716">
    <property type="entry name" value="Glucocorticoid receptor-like (DNA-binding domain)"/>
    <property type="match status" value="1"/>
</dbReference>
<dbReference type="GO" id="GO:0043565">
    <property type="term" value="F:sequence-specific DNA binding"/>
    <property type="evidence" value="ECO:0007669"/>
    <property type="project" value="InterPro"/>
</dbReference>
<feature type="region of interest" description="Disordered" evidence="7">
    <location>
        <begin position="1"/>
        <end position="330"/>
    </location>
</feature>
<dbReference type="Pfam" id="PF00320">
    <property type="entry name" value="GATA"/>
    <property type="match status" value="1"/>
</dbReference>
<dbReference type="PROSITE" id="PS50114">
    <property type="entry name" value="GATA_ZN_FINGER_2"/>
    <property type="match status" value="1"/>
</dbReference>